<name>A0A8S0WUM8_CYCAE</name>
<gene>
    <name evidence="2" type="ORF">AAE3_LOCUS1015</name>
</gene>
<accession>A0A8S0WUM8</accession>
<proteinExistence type="predicted"/>
<dbReference type="AlphaFoldDB" id="A0A8S0WUM8"/>
<protein>
    <submittedName>
        <fullName evidence="2">Uncharacterized protein</fullName>
    </submittedName>
</protein>
<evidence type="ECO:0000256" key="1">
    <source>
        <dbReference type="SAM" id="MobiDB-lite"/>
    </source>
</evidence>
<dbReference type="EMBL" id="CACVBS010000002">
    <property type="protein sequence ID" value="CAA7258821.1"/>
    <property type="molecule type" value="Genomic_DNA"/>
</dbReference>
<sequence length="195" mass="22288">MTAPNMRPSRSGLKLSSTTPPSWYFRMEFRKTQTLYLSFLIVPHRDTDLTHGKLHVALYILAYKDAVARARKLDALLSSPPSNLPFRYQLNFHKAPSDSKPKPRKKNVENIENIENIDKEVVDALDRSHSLVLRLHGFAPIHHALNINTWLFTRKNTTATTSRPVKSRPTISETKFSSTSNERNSVGVQLSSRFF</sequence>
<reference evidence="2 3" key="1">
    <citation type="submission" date="2020-01" db="EMBL/GenBank/DDBJ databases">
        <authorList>
            <person name="Gupta K D."/>
        </authorList>
    </citation>
    <scope>NUCLEOTIDE SEQUENCE [LARGE SCALE GENOMIC DNA]</scope>
</reference>
<evidence type="ECO:0000313" key="3">
    <source>
        <dbReference type="Proteomes" id="UP000467700"/>
    </source>
</evidence>
<comment type="caution">
    <text evidence="2">The sequence shown here is derived from an EMBL/GenBank/DDBJ whole genome shotgun (WGS) entry which is preliminary data.</text>
</comment>
<organism evidence="2 3">
    <name type="scientific">Cyclocybe aegerita</name>
    <name type="common">Black poplar mushroom</name>
    <name type="synonym">Agrocybe aegerita</name>
    <dbReference type="NCBI Taxonomy" id="1973307"/>
    <lineage>
        <taxon>Eukaryota</taxon>
        <taxon>Fungi</taxon>
        <taxon>Dikarya</taxon>
        <taxon>Basidiomycota</taxon>
        <taxon>Agaricomycotina</taxon>
        <taxon>Agaricomycetes</taxon>
        <taxon>Agaricomycetidae</taxon>
        <taxon>Agaricales</taxon>
        <taxon>Agaricineae</taxon>
        <taxon>Bolbitiaceae</taxon>
        <taxon>Cyclocybe</taxon>
    </lineage>
</organism>
<feature type="region of interest" description="Disordered" evidence="1">
    <location>
        <begin position="159"/>
        <end position="195"/>
    </location>
</feature>
<dbReference type="Proteomes" id="UP000467700">
    <property type="component" value="Unassembled WGS sequence"/>
</dbReference>
<evidence type="ECO:0000313" key="2">
    <source>
        <dbReference type="EMBL" id="CAA7258821.1"/>
    </source>
</evidence>
<keyword evidence="3" id="KW-1185">Reference proteome</keyword>